<gene>
    <name evidence="2" type="ORF">J2S03_000681</name>
</gene>
<proteinExistence type="predicted"/>
<evidence type="ECO:0000313" key="2">
    <source>
        <dbReference type="EMBL" id="MDQ0188869.1"/>
    </source>
</evidence>
<keyword evidence="3" id="KW-1185">Reference proteome</keyword>
<organism evidence="2 3">
    <name type="scientific">Alicyclobacillus cycloheptanicus</name>
    <dbReference type="NCBI Taxonomy" id="1457"/>
    <lineage>
        <taxon>Bacteria</taxon>
        <taxon>Bacillati</taxon>
        <taxon>Bacillota</taxon>
        <taxon>Bacilli</taxon>
        <taxon>Bacillales</taxon>
        <taxon>Alicyclobacillaceae</taxon>
        <taxon>Alicyclobacillus</taxon>
    </lineage>
</organism>
<feature type="transmembrane region" description="Helical" evidence="1">
    <location>
        <begin position="36"/>
        <end position="51"/>
    </location>
</feature>
<keyword evidence="1" id="KW-0472">Membrane</keyword>
<dbReference type="RefSeq" id="WP_274455164.1">
    <property type="nucleotide sequence ID" value="NZ_CP067097.1"/>
</dbReference>
<feature type="transmembrane region" description="Helical" evidence="1">
    <location>
        <begin position="12"/>
        <end position="30"/>
    </location>
</feature>
<name>A0ABT9XFM0_9BACL</name>
<feature type="transmembrane region" description="Helical" evidence="1">
    <location>
        <begin position="63"/>
        <end position="87"/>
    </location>
</feature>
<evidence type="ECO:0000313" key="3">
    <source>
        <dbReference type="Proteomes" id="UP001232973"/>
    </source>
</evidence>
<keyword evidence="1" id="KW-1133">Transmembrane helix</keyword>
<keyword evidence="1" id="KW-0812">Transmembrane</keyword>
<protein>
    <submittedName>
        <fullName evidence="2">Small-conductance mechanosensitive channel</fullName>
    </submittedName>
</protein>
<dbReference type="EMBL" id="JAUSTP010000002">
    <property type="protein sequence ID" value="MDQ0188869.1"/>
    <property type="molecule type" value="Genomic_DNA"/>
</dbReference>
<reference evidence="2 3" key="1">
    <citation type="submission" date="2023-07" db="EMBL/GenBank/DDBJ databases">
        <title>Genomic Encyclopedia of Type Strains, Phase IV (KMG-IV): sequencing the most valuable type-strain genomes for metagenomic binning, comparative biology and taxonomic classification.</title>
        <authorList>
            <person name="Goeker M."/>
        </authorList>
    </citation>
    <scope>NUCLEOTIDE SEQUENCE [LARGE SCALE GENOMIC DNA]</scope>
    <source>
        <strain evidence="2 3">DSM 4006</strain>
    </source>
</reference>
<accession>A0ABT9XFM0</accession>
<comment type="caution">
    <text evidence="2">The sequence shown here is derived from an EMBL/GenBank/DDBJ whole genome shotgun (WGS) entry which is preliminary data.</text>
</comment>
<sequence length="93" mass="10435">MVRNPGKADVGLVGVWVLTVLVWLFTWMAAFAVRTVEAQSILVIAIVYSILHRLKRRYRPLRLILPTLLLLAVLCAVMLVFDIMSAVHAAPRP</sequence>
<evidence type="ECO:0000256" key="1">
    <source>
        <dbReference type="SAM" id="Phobius"/>
    </source>
</evidence>
<dbReference type="Proteomes" id="UP001232973">
    <property type="component" value="Unassembled WGS sequence"/>
</dbReference>